<gene>
    <name evidence="2" type="ORF">ACFPGP_05525</name>
</gene>
<comment type="caution">
    <text evidence="2">The sequence shown here is derived from an EMBL/GenBank/DDBJ whole genome shotgun (WGS) entry which is preliminary data.</text>
</comment>
<feature type="region of interest" description="Disordered" evidence="1">
    <location>
        <begin position="34"/>
        <end position="72"/>
    </location>
</feature>
<sequence>MSDETPDQPVLRIINPDATPEEVAAIVTVFAGLGGGQPPKPEPQSVWGHHHYKHRVTHRRGPGAWVASGRPH</sequence>
<evidence type="ECO:0000313" key="2">
    <source>
        <dbReference type="EMBL" id="MFC5176123.1"/>
    </source>
</evidence>
<reference evidence="3" key="1">
    <citation type="journal article" date="2019" name="Int. J. Syst. Evol. Microbiol.">
        <title>The Global Catalogue of Microorganisms (GCM) 10K type strain sequencing project: providing services to taxonomists for standard genome sequencing and annotation.</title>
        <authorList>
            <consortium name="The Broad Institute Genomics Platform"/>
            <consortium name="The Broad Institute Genome Sequencing Center for Infectious Disease"/>
            <person name="Wu L."/>
            <person name="Ma J."/>
        </authorList>
    </citation>
    <scope>NUCLEOTIDE SEQUENCE [LARGE SCALE GENOMIC DNA]</scope>
    <source>
        <strain evidence="3">DFY41</strain>
    </source>
</reference>
<evidence type="ECO:0000256" key="1">
    <source>
        <dbReference type="SAM" id="MobiDB-lite"/>
    </source>
</evidence>
<dbReference type="InterPro" id="IPR032716">
    <property type="entry name" value="ACC_epsilon"/>
</dbReference>
<keyword evidence="3" id="KW-1185">Reference proteome</keyword>
<feature type="compositionally biased region" description="Basic residues" evidence="1">
    <location>
        <begin position="48"/>
        <end position="61"/>
    </location>
</feature>
<name>A0ABW0BGN8_9ACTN</name>
<evidence type="ECO:0000313" key="3">
    <source>
        <dbReference type="Proteomes" id="UP001596087"/>
    </source>
</evidence>
<proteinExistence type="predicted"/>
<dbReference type="RefSeq" id="WP_378587957.1">
    <property type="nucleotide sequence ID" value="NZ_JBHSKD010000004.1"/>
</dbReference>
<dbReference type="Proteomes" id="UP001596087">
    <property type="component" value="Unassembled WGS sequence"/>
</dbReference>
<protein>
    <submittedName>
        <fullName evidence="2">Acyl-CoA carboxylase subunit epsilon</fullName>
    </submittedName>
</protein>
<accession>A0ABW0BGN8</accession>
<dbReference type="Pfam" id="PF13822">
    <property type="entry name" value="ACC_epsilon"/>
    <property type="match status" value="1"/>
</dbReference>
<dbReference type="EMBL" id="JBHSKD010000004">
    <property type="protein sequence ID" value="MFC5176123.1"/>
    <property type="molecule type" value="Genomic_DNA"/>
</dbReference>
<organism evidence="2 3">
    <name type="scientific">Nocardioides taihuensis</name>
    <dbReference type="NCBI Taxonomy" id="1835606"/>
    <lineage>
        <taxon>Bacteria</taxon>
        <taxon>Bacillati</taxon>
        <taxon>Actinomycetota</taxon>
        <taxon>Actinomycetes</taxon>
        <taxon>Propionibacteriales</taxon>
        <taxon>Nocardioidaceae</taxon>
        <taxon>Nocardioides</taxon>
    </lineage>
</organism>